<evidence type="ECO:0000313" key="3">
    <source>
        <dbReference type="Proteomes" id="UP000199337"/>
    </source>
</evidence>
<feature type="transmembrane region" description="Helical" evidence="1">
    <location>
        <begin position="12"/>
        <end position="31"/>
    </location>
</feature>
<reference evidence="3" key="1">
    <citation type="submission" date="2016-10" db="EMBL/GenBank/DDBJ databases">
        <authorList>
            <person name="Varghese N."/>
            <person name="Submissions S."/>
        </authorList>
    </citation>
    <scope>NUCLEOTIDE SEQUENCE [LARGE SCALE GENOMIC DNA]</scope>
    <source>
        <strain evidence="3">DSM 17038</strain>
    </source>
</reference>
<sequence>MSPNTSDQAKRKMLILMIFAPGIFFIIYWFAIQSGNNHALPNKIKPPAKFETIGQSVRADNTLYTARKGSQLFTDRIDLKNNVAIAEPGAIFLGLGLEAADSGDRPDVVVISQDGNVFRPLDVDSSIIAKNFGMDAKNIYLYLFKVRTGAGYYYFQVNNKPELTWRIKEGA</sequence>
<keyword evidence="3" id="KW-1185">Reference proteome</keyword>
<gene>
    <name evidence="2" type="ORF">SAMN05660649_00439</name>
</gene>
<keyword evidence="1" id="KW-0472">Membrane</keyword>
<dbReference type="RefSeq" id="WP_092468244.1">
    <property type="nucleotide sequence ID" value="NZ_FOOX01000001.1"/>
</dbReference>
<protein>
    <submittedName>
        <fullName evidence="2">Uncharacterized protein</fullName>
    </submittedName>
</protein>
<evidence type="ECO:0000313" key="2">
    <source>
        <dbReference type="EMBL" id="SFG00460.1"/>
    </source>
</evidence>
<keyword evidence="1" id="KW-1133">Transmembrane helix</keyword>
<keyword evidence="1" id="KW-0812">Transmembrane</keyword>
<dbReference type="EMBL" id="FOOX01000001">
    <property type="protein sequence ID" value="SFG00460.1"/>
    <property type="molecule type" value="Genomic_DNA"/>
</dbReference>
<evidence type="ECO:0000256" key="1">
    <source>
        <dbReference type="SAM" id="Phobius"/>
    </source>
</evidence>
<accession>A0A1I2NBK8</accession>
<dbReference type="OrthoDB" id="1806757at2"/>
<organism evidence="2 3">
    <name type="scientific">Desulfotruncus arcticus DSM 17038</name>
    <dbReference type="NCBI Taxonomy" id="1121424"/>
    <lineage>
        <taxon>Bacteria</taxon>
        <taxon>Bacillati</taxon>
        <taxon>Bacillota</taxon>
        <taxon>Clostridia</taxon>
        <taxon>Eubacteriales</taxon>
        <taxon>Desulfallaceae</taxon>
        <taxon>Desulfotruncus</taxon>
    </lineage>
</organism>
<proteinExistence type="predicted"/>
<dbReference type="Proteomes" id="UP000199337">
    <property type="component" value="Unassembled WGS sequence"/>
</dbReference>
<dbReference type="AlphaFoldDB" id="A0A1I2NBK8"/>
<name>A0A1I2NBK8_9FIRM</name>